<evidence type="ECO:0000256" key="1">
    <source>
        <dbReference type="SAM" id="MobiDB-lite"/>
    </source>
</evidence>
<feature type="compositionally biased region" description="Polar residues" evidence="1">
    <location>
        <begin position="1"/>
        <end position="15"/>
    </location>
</feature>
<organism evidence="2">
    <name type="scientific">Chromera velia CCMP2878</name>
    <dbReference type="NCBI Taxonomy" id="1169474"/>
    <lineage>
        <taxon>Eukaryota</taxon>
        <taxon>Sar</taxon>
        <taxon>Alveolata</taxon>
        <taxon>Colpodellida</taxon>
        <taxon>Chromeraceae</taxon>
        <taxon>Chromera</taxon>
    </lineage>
</organism>
<protein>
    <submittedName>
        <fullName evidence="2">Uncharacterized protein</fullName>
    </submittedName>
</protein>
<name>A0A0G4HU38_9ALVE</name>
<feature type="region of interest" description="Disordered" evidence="1">
    <location>
        <begin position="175"/>
        <end position="198"/>
    </location>
</feature>
<reference evidence="2" key="1">
    <citation type="submission" date="2014-11" db="EMBL/GenBank/DDBJ databases">
        <authorList>
            <person name="Otto D Thomas"/>
            <person name="Naeem Raeece"/>
        </authorList>
    </citation>
    <scope>NUCLEOTIDE SEQUENCE</scope>
</reference>
<accession>A0A0G4HU38</accession>
<sequence length="313" mass="35008">MRASTYTISSNSQEETGFLAPPPPWPLRSLLFTPIRIGQMTLVRDEVDGIEKWLPRWDEKTGWWHNLCHHTSLVAGQPAIAQPPISSTSAEVYQPVGRASGLLYVKWHGHLNDKSWPLMGPNNPVQFPSSTDWAFPEPIALQRVSPSTVEWAWGQTLDLPERKYNLTPPRLLKVLRTPPALPPQPGDRKDYDYGPQNVNDTDQKWGILINHPKAGEWTYLPHLPAIDSLGEAILLLLKRKDTGDKPKRPRAQPYDEHPHHLPPHRKDEHDDDEGDDAQGGPGTPSQQRSHAHTGAAAAFSTHLGQREGSHALA</sequence>
<feature type="region of interest" description="Disordered" evidence="1">
    <location>
        <begin position="240"/>
        <end position="313"/>
    </location>
</feature>
<feature type="compositionally biased region" description="Basic and acidic residues" evidence="1">
    <location>
        <begin position="253"/>
        <end position="268"/>
    </location>
</feature>
<evidence type="ECO:0000313" key="2">
    <source>
        <dbReference type="EMBL" id="CEM47930.1"/>
    </source>
</evidence>
<dbReference type="VEuPathDB" id="CryptoDB:Cvel_8587"/>
<dbReference type="AlphaFoldDB" id="A0A0G4HU38"/>
<feature type="compositionally biased region" description="Basic and acidic residues" evidence="1">
    <location>
        <begin position="304"/>
        <end position="313"/>
    </location>
</feature>
<feature type="region of interest" description="Disordered" evidence="1">
    <location>
        <begin position="1"/>
        <end position="20"/>
    </location>
</feature>
<dbReference type="EMBL" id="CDMZ01003883">
    <property type="protein sequence ID" value="CEM47930.1"/>
    <property type="molecule type" value="Genomic_DNA"/>
</dbReference>
<gene>
    <name evidence="2" type="ORF">Cvel_8587</name>
</gene>
<proteinExistence type="predicted"/>